<dbReference type="PRINTS" id="PR00455">
    <property type="entry name" value="HTHTETR"/>
</dbReference>
<gene>
    <name evidence="5" type="ORF">MNB_SM-4-1381</name>
</gene>
<dbReference type="InterPro" id="IPR050624">
    <property type="entry name" value="HTH-type_Tx_Regulator"/>
</dbReference>
<dbReference type="Pfam" id="PF13305">
    <property type="entry name" value="TetR_C_33"/>
    <property type="match status" value="1"/>
</dbReference>
<keyword evidence="2" id="KW-0238">DNA-binding</keyword>
<dbReference type="InterPro" id="IPR025996">
    <property type="entry name" value="MT1864/Rv1816-like_C"/>
</dbReference>
<dbReference type="PROSITE" id="PS50977">
    <property type="entry name" value="HTH_TETR_2"/>
    <property type="match status" value="1"/>
</dbReference>
<proteinExistence type="predicted"/>
<dbReference type="SUPFAM" id="SSF46689">
    <property type="entry name" value="Homeodomain-like"/>
    <property type="match status" value="1"/>
</dbReference>
<accession>A0A1W1CR08</accession>
<dbReference type="Pfam" id="PF00440">
    <property type="entry name" value="TetR_N"/>
    <property type="match status" value="1"/>
</dbReference>
<evidence type="ECO:0000313" key="5">
    <source>
        <dbReference type="EMBL" id="SFV68318.1"/>
    </source>
</evidence>
<dbReference type="InterPro" id="IPR001647">
    <property type="entry name" value="HTH_TetR"/>
</dbReference>
<evidence type="ECO:0000259" key="4">
    <source>
        <dbReference type="PROSITE" id="PS50977"/>
    </source>
</evidence>
<dbReference type="InterPro" id="IPR036271">
    <property type="entry name" value="Tet_transcr_reg_TetR-rel_C_sf"/>
</dbReference>
<dbReference type="InterPro" id="IPR009057">
    <property type="entry name" value="Homeodomain-like_sf"/>
</dbReference>
<keyword evidence="1" id="KW-0805">Transcription regulation</keyword>
<keyword evidence="3" id="KW-0804">Transcription</keyword>
<dbReference type="Gene3D" id="1.10.357.10">
    <property type="entry name" value="Tetracycline Repressor, domain 2"/>
    <property type="match status" value="1"/>
</dbReference>
<dbReference type="SUPFAM" id="SSF48498">
    <property type="entry name" value="Tetracyclin repressor-like, C-terminal domain"/>
    <property type="match status" value="1"/>
</dbReference>
<sequence>MNTKTNSSYHHGNLKEALISESLKMVESGGIASITLRELTNRLGTSRTALYRHFVSKEELLQEVIQAGFEKLDTYVFSTLDSDLDLNLKLHDVGKAYIDFAIKNPNLYRMIFGHELKEQREESCDINEREDAPGFHNLVDIIIDAQNANIVKKDDAFMQATVMWSMLHGLSNLLIDGHVHIVDNIDTLFELSFKTLISGIALEVSE</sequence>
<organism evidence="5">
    <name type="scientific">hydrothermal vent metagenome</name>
    <dbReference type="NCBI Taxonomy" id="652676"/>
    <lineage>
        <taxon>unclassified sequences</taxon>
        <taxon>metagenomes</taxon>
        <taxon>ecological metagenomes</taxon>
    </lineage>
</organism>
<reference evidence="5" key="1">
    <citation type="submission" date="2016-10" db="EMBL/GenBank/DDBJ databases">
        <authorList>
            <person name="de Groot N.N."/>
        </authorList>
    </citation>
    <scope>NUCLEOTIDE SEQUENCE</scope>
</reference>
<dbReference type="EMBL" id="FPHF01000105">
    <property type="protein sequence ID" value="SFV68318.1"/>
    <property type="molecule type" value="Genomic_DNA"/>
</dbReference>
<feature type="domain" description="HTH tetR-type" evidence="4">
    <location>
        <begin position="12"/>
        <end position="72"/>
    </location>
</feature>
<dbReference type="PANTHER" id="PTHR43479">
    <property type="entry name" value="ACREF/ENVCD OPERON REPRESSOR-RELATED"/>
    <property type="match status" value="1"/>
</dbReference>
<dbReference type="GO" id="GO:0003677">
    <property type="term" value="F:DNA binding"/>
    <property type="evidence" value="ECO:0007669"/>
    <property type="project" value="UniProtKB-KW"/>
</dbReference>
<evidence type="ECO:0000256" key="2">
    <source>
        <dbReference type="ARBA" id="ARBA00023125"/>
    </source>
</evidence>
<dbReference type="AlphaFoldDB" id="A0A1W1CR08"/>
<dbReference type="PANTHER" id="PTHR43479:SF11">
    <property type="entry name" value="ACREF_ENVCD OPERON REPRESSOR-RELATED"/>
    <property type="match status" value="1"/>
</dbReference>
<name>A0A1W1CR08_9ZZZZ</name>
<evidence type="ECO:0000256" key="3">
    <source>
        <dbReference type="ARBA" id="ARBA00023163"/>
    </source>
</evidence>
<evidence type="ECO:0000256" key="1">
    <source>
        <dbReference type="ARBA" id="ARBA00023015"/>
    </source>
</evidence>
<protein>
    <submittedName>
        <fullName evidence="5">Transcriptional regulator, TetR family</fullName>
    </submittedName>
</protein>